<sequence length="292" mass="33169">MKKTMISLLLLGSIATTFTLSCSRNEDNKSFTATASTSDNPLIFPISEVLCSYISQPYVDEAWSPTAVLKSELETPEDTEFMRNELKKNAALWKLTPPGLGFVVDYSYPISTRNAFSYSTGKIYYGYYIYNEAKAKSPDNIVNAMILAHEYGHQLQFRYNLPSVKEYTARSMELEADGFAGYYLRQPKGFNKREFSEIAEAYNFAAQIGDMSVNNRNHHGTPPQRKTAVRLGFLLGEFSFTPRQFDTQFFYYYSSVLGGEDPNFQPKASRPSINPEIDRKIQAHMGELKRIA</sequence>
<dbReference type="Proteomes" id="UP000553459">
    <property type="component" value="Unassembled WGS sequence"/>
</dbReference>
<keyword evidence="1" id="KW-0732">Signal</keyword>
<dbReference type="AlphaFoldDB" id="A0A845PSG4"/>
<keyword evidence="2" id="KW-0378">Hydrolase</keyword>
<dbReference type="GO" id="GO:0008237">
    <property type="term" value="F:metallopeptidase activity"/>
    <property type="evidence" value="ECO:0007669"/>
    <property type="project" value="UniProtKB-KW"/>
</dbReference>
<name>A0A845PSG4_9FLAO</name>
<feature type="chain" id="PRO_5032570892" evidence="1">
    <location>
        <begin position="22"/>
        <end position="292"/>
    </location>
</feature>
<evidence type="ECO:0000256" key="1">
    <source>
        <dbReference type="SAM" id="SignalP"/>
    </source>
</evidence>
<dbReference type="GO" id="GO:0006508">
    <property type="term" value="P:proteolysis"/>
    <property type="evidence" value="ECO:0007669"/>
    <property type="project" value="UniProtKB-KW"/>
</dbReference>
<keyword evidence="2" id="KW-0645">Protease</keyword>
<organism evidence="2 3">
    <name type="scientific">Elizabethkingia argenteiflava</name>
    <dbReference type="NCBI Taxonomy" id="2681556"/>
    <lineage>
        <taxon>Bacteria</taxon>
        <taxon>Pseudomonadati</taxon>
        <taxon>Bacteroidota</taxon>
        <taxon>Flavobacteriia</taxon>
        <taxon>Flavobacteriales</taxon>
        <taxon>Weeksellaceae</taxon>
        <taxon>Elizabethkingia</taxon>
    </lineage>
</organism>
<reference evidence="2 3" key="1">
    <citation type="submission" date="2019-11" db="EMBL/GenBank/DDBJ databases">
        <title>Characterization of Elizabethkingia argenteiflava sp. nov., isolated from inner surface of Soybean Pods.</title>
        <authorList>
            <person name="Mo S."/>
        </authorList>
    </citation>
    <scope>NUCLEOTIDE SEQUENCE [LARGE SCALE GENOMIC DNA]</scope>
    <source>
        <strain evidence="2 3">YB22</strain>
    </source>
</reference>
<evidence type="ECO:0000313" key="2">
    <source>
        <dbReference type="EMBL" id="NAW49876.1"/>
    </source>
</evidence>
<gene>
    <name evidence="2" type="ORF">GNY06_00130</name>
</gene>
<proteinExistence type="predicted"/>
<comment type="caution">
    <text evidence="2">The sequence shown here is derived from an EMBL/GenBank/DDBJ whole genome shotgun (WGS) entry which is preliminary data.</text>
</comment>
<accession>A0A845PSG4</accession>
<dbReference type="EMBL" id="JAAABJ010000031">
    <property type="protein sequence ID" value="NAW49876.1"/>
    <property type="molecule type" value="Genomic_DNA"/>
</dbReference>
<feature type="signal peptide" evidence="1">
    <location>
        <begin position="1"/>
        <end position="21"/>
    </location>
</feature>
<keyword evidence="2" id="KW-0482">Metalloprotease</keyword>
<keyword evidence="3" id="KW-1185">Reference proteome</keyword>
<evidence type="ECO:0000313" key="3">
    <source>
        <dbReference type="Proteomes" id="UP000553459"/>
    </source>
</evidence>
<protein>
    <submittedName>
        <fullName evidence="2">Metalloprotease</fullName>
    </submittedName>
</protein>
<dbReference type="PROSITE" id="PS51257">
    <property type="entry name" value="PROKAR_LIPOPROTEIN"/>
    <property type="match status" value="1"/>
</dbReference>
<feature type="non-terminal residue" evidence="2">
    <location>
        <position position="292"/>
    </location>
</feature>